<comment type="caution">
    <text evidence="2">The sequence shown here is derived from an EMBL/GenBank/DDBJ whole genome shotgun (WGS) entry which is preliminary data.</text>
</comment>
<evidence type="ECO:0000256" key="1">
    <source>
        <dbReference type="SAM" id="SignalP"/>
    </source>
</evidence>
<feature type="signal peptide" evidence="1">
    <location>
        <begin position="1"/>
        <end position="31"/>
    </location>
</feature>
<organism evidence="2 3">
    <name type="scientific">Mesorhizobium kowhaii</name>
    <dbReference type="NCBI Taxonomy" id="1300272"/>
    <lineage>
        <taxon>Bacteria</taxon>
        <taxon>Pseudomonadati</taxon>
        <taxon>Pseudomonadota</taxon>
        <taxon>Alphaproteobacteria</taxon>
        <taxon>Hyphomicrobiales</taxon>
        <taxon>Phyllobacteriaceae</taxon>
        <taxon>Mesorhizobium</taxon>
    </lineage>
</organism>
<dbReference type="Pfam" id="PF13379">
    <property type="entry name" value="NMT1_2"/>
    <property type="match status" value="1"/>
</dbReference>
<dbReference type="AlphaFoldDB" id="A0A2W7DXH1"/>
<keyword evidence="3" id="KW-1185">Reference proteome</keyword>
<sequence length="335" mass="36281">MQSIQNRRRFLAGLTAAGAASLVGAPTRALAEPPPETTRIRLAKIPSICVAPQYVAEELLRAEGFTEVDYVVSRAGAAQASAVANGEIDFTLNFVTNLIVALDSGARITLLGGVHPGCFELFAKRGIDSVVDLKGRNVGVQGLGTGPHLFLASIAAYVGLDPAHDINWVVNPAIKPKELFARGDVDAFLGFPPDPQELRRSKVGNVIINSTVDRPWSQYFCCMLSANSDFVAAHPVATKRVLRAILKAADLCTAAPAQVAERLVAGGFASHYDDAFAAISELPYRKWRDYDSTDAVRFYSLRLKEVGLISSTPDRIIAEGTDWRFLNELKRELKT</sequence>
<dbReference type="Gene3D" id="3.40.190.10">
    <property type="entry name" value="Periplasmic binding protein-like II"/>
    <property type="match status" value="2"/>
</dbReference>
<proteinExistence type="predicted"/>
<dbReference type="Proteomes" id="UP000248616">
    <property type="component" value="Unassembled WGS sequence"/>
</dbReference>
<feature type="chain" id="PRO_5015868011" evidence="1">
    <location>
        <begin position="32"/>
        <end position="335"/>
    </location>
</feature>
<dbReference type="PANTHER" id="PTHR30024">
    <property type="entry name" value="ALIPHATIC SULFONATES-BINDING PROTEIN-RELATED"/>
    <property type="match status" value="1"/>
</dbReference>
<dbReference type="SUPFAM" id="SSF53850">
    <property type="entry name" value="Periplasmic binding protein-like II"/>
    <property type="match status" value="1"/>
</dbReference>
<dbReference type="OrthoDB" id="9771642at2"/>
<keyword evidence="1" id="KW-0732">Signal</keyword>
<reference evidence="3" key="1">
    <citation type="submission" date="2017-03" db="EMBL/GenBank/DDBJ databases">
        <authorList>
            <person name="Safronova V.I."/>
            <person name="Sazanova A.L."/>
            <person name="Chirak E.R."/>
        </authorList>
    </citation>
    <scope>NUCLEOTIDE SEQUENCE [LARGE SCALE GENOMIC DNA]</scope>
    <source>
        <strain evidence="3">Ach-343</strain>
    </source>
</reference>
<evidence type="ECO:0000313" key="2">
    <source>
        <dbReference type="EMBL" id="PZV35856.1"/>
    </source>
</evidence>
<dbReference type="RefSeq" id="WP_111546755.1">
    <property type="nucleotide sequence ID" value="NZ_MZXV01000055.1"/>
</dbReference>
<gene>
    <name evidence="2" type="ORF">B5V02_24835</name>
</gene>
<accession>A0A2W7DXH1</accession>
<dbReference type="EMBL" id="MZXV01000055">
    <property type="protein sequence ID" value="PZV35856.1"/>
    <property type="molecule type" value="Genomic_DNA"/>
</dbReference>
<name>A0A2W7DXH1_9HYPH</name>
<dbReference type="PROSITE" id="PS51318">
    <property type="entry name" value="TAT"/>
    <property type="match status" value="1"/>
</dbReference>
<protein>
    <submittedName>
        <fullName evidence="2">ABC transporter substrate-binding protein</fullName>
    </submittedName>
</protein>
<dbReference type="InterPro" id="IPR006311">
    <property type="entry name" value="TAT_signal"/>
</dbReference>
<evidence type="ECO:0000313" key="3">
    <source>
        <dbReference type="Proteomes" id="UP000248616"/>
    </source>
</evidence>